<organism evidence="3 4">
    <name type="scientific">Staphylococcus canis</name>
    <dbReference type="NCBI Taxonomy" id="2724942"/>
    <lineage>
        <taxon>Bacteria</taxon>
        <taxon>Bacillati</taxon>
        <taxon>Bacillota</taxon>
        <taxon>Bacilli</taxon>
        <taxon>Bacillales</taxon>
        <taxon>Staphylococcaceae</taxon>
        <taxon>Staphylococcus</taxon>
    </lineage>
</organism>
<dbReference type="EMBL" id="JABANU010000010">
    <property type="protein sequence ID" value="MBI5974994.1"/>
    <property type="molecule type" value="Genomic_DNA"/>
</dbReference>
<evidence type="ECO:0000256" key="1">
    <source>
        <dbReference type="SAM" id="Phobius"/>
    </source>
</evidence>
<dbReference type="RefSeq" id="WP_198617777.1">
    <property type="nucleotide sequence ID" value="NZ_JABANU010000010.1"/>
</dbReference>
<keyword evidence="1" id="KW-0812">Transmembrane</keyword>
<evidence type="ECO:0000259" key="2">
    <source>
        <dbReference type="Pfam" id="PF09648"/>
    </source>
</evidence>
<evidence type="ECO:0000313" key="3">
    <source>
        <dbReference type="EMBL" id="MBI5974994.1"/>
    </source>
</evidence>
<keyword evidence="1" id="KW-0472">Membrane</keyword>
<dbReference type="Gene3D" id="2.40.128.690">
    <property type="entry name" value="YycH protein, domain 3-like"/>
    <property type="match status" value="1"/>
</dbReference>
<name>A0ABS0T8B8_9STAP</name>
<keyword evidence="1" id="KW-1133">Transmembrane helix</keyword>
<comment type="caution">
    <text evidence="3">The sequence shown here is derived from an EMBL/GenBank/DDBJ whole genome shotgun (WGS) entry which is preliminary data.</text>
</comment>
<keyword evidence="4" id="KW-1185">Reference proteome</keyword>
<evidence type="ECO:0000313" key="4">
    <source>
        <dbReference type="Proteomes" id="UP000751852"/>
    </source>
</evidence>
<reference evidence="3 4" key="1">
    <citation type="submission" date="2020-04" db="EMBL/GenBank/DDBJ databases">
        <title>Staphylococcus species from domestic dog.</title>
        <authorList>
            <person name="Paterson G.K."/>
        </authorList>
    </citation>
    <scope>NUCLEOTIDE SEQUENCE [LARGE SCALE GENOMIC DNA]</scope>
    <source>
        <strain evidence="3 4">H16/1A</strain>
    </source>
</reference>
<proteinExistence type="predicted"/>
<dbReference type="Pfam" id="PF09648">
    <property type="entry name" value="YycI"/>
    <property type="match status" value="1"/>
</dbReference>
<dbReference type="InterPro" id="IPR018604">
    <property type="entry name" value="YycI-like"/>
</dbReference>
<sequence>MNWKRTKTLFIIVFLLVNICLLLIYVDKIKKSQVSDAENDNAVHFEQENIKIPKNVPNSEGIQMELITARSKSFKKEAEAEDKAEVSDNGYTISKDMSEAVDVKQDPIVHLKPYIDQNIYKGNTYQYHETKDGRIYYEQTYQNYPIMNNNRATLSFEMEDESVKRYAQSAMEDIRPSKGSNNQPRNVISARDALEALYFNQYLKSGDEVLSMRLGYYTVVKETNVQVLQPNWEVTVKSKNDTHTYYVEAVSQNPQITE</sequence>
<accession>A0ABS0T8B8</accession>
<dbReference type="Proteomes" id="UP000751852">
    <property type="component" value="Unassembled WGS sequence"/>
</dbReference>
<protein>
    <recommendedName>
        <fullName evidence="2">Regulatory protein YycH-like domain-containing protein</fullName>
    </recommendedName>
</protein>
<feature type="transmembrane region" description="Helical" evidence="1">
    <location>
        <begin position="9"/>
        <end position="26"/>
    </location>
</feature>
<gene>
    <name evidence="3" type="ORF">HHH54_05180</name>
</gene>
<feature type="domain" description="Regulatory protein YycH-like" evidence="2">
    <location>
        <begin position="34"/>
        <end position="250"/>
    </location>
</feature>